<dbReference type="RefSeq" id="WP_045087338.1">
    <property type="nucleotide sequence ID" value="NZ_LN824141.1"/>
</dbReference>
<feature type="signal peptide" evidence="1">
    <location>
        <begin position="1"/>
        <end position="25"/>
    </location>
</feature>
<proteinExistence type="predicted"/>
<dbReference type="PATRIC" id="fig|1006576.9.peg.442"/>
<evidence type="ECO:0000313" key="3">
    <source>
        <dbReference type="Proteomes" id="UP000032809"/>
    </source>
</evidence>
<dbReference type="Gene3D" id="1.10.575.10">
    <property type="entry name" value="P1 Nuclease"/>
    <property type="match status" value="1"/>
</dbReference>
<feature type="chain" id="PRO_5002195774" description="Phospholipase C/D domain-containing protein" evidence="1">
    <location>
        <begin position="26"/>
        <end position="323"/>
    </location>
</feature>
<evidence type="ECO:0008006" key="4">
    <source>
        <dbReference type="Google" id="ProtNLM"/>
    </source>
</evidence>
<dbReference type="GO" id="GO:0004629">
    <property type="term" value="F:phospholipase C activity"/>
    <property type="evidence" value="ECO:0007669"/>
    <property type="project" value="InterPro"/>
</dbReference>
<protein>
    <recommendedName>
        <fullName evidence="4">Phospholipase C/D domain-containing protein</fullName>
    </recommendedName>
</protein>
<reference evidence="3" key="1">
    <citation type="submission" date="2014-11" db="EMBL/GenBank/DDBJ databases">
        <authorList>
            <person name="Wibberg D."/>
        </authorList>
    </citation>
    <scope>NUCLEOTIDE SEQUENCE [LARGE SCALE GENOMIC DNA]</scope>
    <source>
        <strain evidence="3">L3</strain>
    </source>
</reference>
<keyword evidence="1" id="KW-0732">Signal</keyword>
<evidence type="ECO:0000256" key="1">
    <source>
        <dbReference type="SAM" id="SignalP"/>
    </source>
</evidence>
<gene>
    <name evidence="2" type="ORF">DTL3_0447</name>
</gene>
<keyword evidence="3" id="KW-1185">Reference proteome</keyword>
<dbReference type="HOGENOM" id="CLU_862966_0_0_0"/>
<dbReference type="GO" id="GO:0008270">
    <property type="term" value="F:zinc ion binding"/>
    <property type="evidence" value="ECO:0007669"/>
    <property type="project" value="InterPro"/>
</dbReference>
<dbReference type="EMBL" id="LN824141">
    <property type="protein sequence ID" value="CEP77773.1"/>
    <property type="molecule type" value="Genomic_DNA"/>
</dbReference>
<dbReference type="Proteomes" id="UP000032809">
    <property type="component" value="Chromosome I"/>
</dbReference>
<organism evidence="2 3">
    <name type="scientific">Defluviitoga tunisiensis</name>
    <dbReference type="NCBI Taxonomy" id="1006576"/>
    <lineage>
        <taxon>Bacteria</taxon>
        <taxon>Thermotogati</taxon>
        <taxon>Thermotogota</taxon>
        <taxon>Thermotogae</taxon>
        <taxon>Petrotogales</taxon>
        <taxon>Petrotogaceae</taxon>
        <taxon>Defluviitoga</taxon>
    </lineage>
</organism>
<dbReference type="InterPro" id="IPR008947">
    <property type="entry name" value="PLipase_C/P1_nuclease_dom_sf"/>
</dbReference>
<dbReference type="OrthoDB" id="36722at2"/>
<dbReference type="CDD" id="cd11009">
    <property type="entry name" value="Zn_dep_PLPC"/>
    <property type="match status" value="1"/>
</dbReference>
<dbReference type="AlphaFoldDB" id="A0A0C7NWQ1"/>
<dbReference type="STRING" id="1006576.DTL3_0447"/>
<evidence type="ECO:0000313" key="2">
    <source>
        <dbReference type="EMBL" id="CEP77773.1"/>
    </source>
</evidence>
<sequence length="323" mass="36995">MKKSLLSFLVLLIFATSLLSWSGHAAYTYYIIQDIPDIDKRVSITEYSYKEDREYNLEFLILEDVAGKRKFIDVPYGIDIPPDPPPINNQLPVWQILSIYSPEPDFGMDEGLKLHPLQGLIGNSQGVRHMRYKIGILKAFEADKSFLYFVNMSKQAFENGDEYWGYRFLARAIHFIEDLSQPYHNSPGTFFEMIGAAFSKNKANKLNNAHYLMDDYLIYLLFYSDAAAKEVILGAKPIFFDSYEDYVKEVMNYTLDKFPIIHKEIKNAFGDKLESPVSLVDIENADKDGKLVKIKSETLSILSYSSSVIKGFLLDFLNSVGEI</sequence>
<accession>A0A0C7NWQ1</accession>
<dbReference type="InterPro" id="IPR001531">
    <property type="entry name" value="Zn_PLipaseC"/>
</dbReference>
<name>A0A0C7NWQ1_DEFTU</name>
<dbReference type="KEGG" id="dtn:DTL3_0447"/>
<dbReference type="SUPFAM" id="SSF48537">
    <property type="entry name" value="Phospholipase C/P1 nuclease"/>
    <property type="match status" value="1"/>
</dbReference>